<dbReference type="PANTHER" id="PTHR42735:SF6">
    <property type="entry name" value="SPHINGOSINE-1-PHOSPHATE LYASE 1"/>
    <property type="match status" value="1"/>
</dbReference>
<dbReference type="InterPro" id="IPR015422">
    <property type="entry name" value="PyrdxlP-dep_Trfase_small"/>
</dbReference>
<dbReference type="Proteomes" id="UP000320766">
    <property type="component" value="Unassembled WGS sequence"/>
</dbReference>
<evidence type="ECO:0000256" key="3">
    <source>
        <dbReference type="ARBA" id="ARBA00022898"/>
    </source>
</evidence>
<dbReference type="GO" id="GO:0004068">
    <property type="term" value="F:aspartate 1-decarboxylase activity"/>
    <property type="evidence" value="ECO:0007669"/>
    <property type="project" value="UniProtKB-UniRule"/>
</dbReference>
<sequence>MNEEGMSEDEVIRLLEEARSMDIDYRRVFSSMCTIPHPIAVKAYNMFIASNAGDPGIFKGTKKLEEETIGLIGELLHKRDSYGCISTGGTESNLQAIRMARNIKKRRIPNFVVSEMGHFSFEKAGDILGVETRRAEVKEDLTVDINSVEELIDENTIGIVGIAGTTEFGQIDPIDELSKLALNEDLFLHIDAAFGGFVIPFLKKKYPFDFELEGVSSISIDPHKMGLSVIPAGGLLVRRKEDLMELEVDTPYLSSKSQYTLSGTRSGAAIAAVYAVLKYLGRRGLKKIVGRCLDLTNELVDRMREFDVHPVVEPKMNVLALNVLGLDTVFKELWENGWCVSMTRRPRALRLVIMPHIDGAIIEEFSNDLGEMISNTDE</sequence>
<keyword evidence="2 6" id="KW-0210">Decarboxylase</keyword>
<dbReference type="PROSITE" id="PS00392">
    <property type="entry name" value="DDC_GAD_HDC_YDC"/>
    <property type="match status" value="1"/>
</dbReference>
<dbReference type="SUPFAM" id="SSF53383">
    <property type="entry name" value="PLP-dependent transferases"/>
    <property type="match status" value="1"/>
</dbReference>
<comment type="caution">
    <text evidence="8">The sequence shown here is derived from an EMBL/GenBank/DDBJ whole genome shotgun (WGS) entry which is preliminary data.</text>
</comment>
<name>A0A520KXM6_9EURY</name>
<evidence type="ECO:0000256" key="6">
    <source>
        <dbReference type="HAMAP-Rule" id="MF_01610"/>
    </source>
</evidence>
<dbReference type="NCBIfam" id="TIGR03812">
    <property type="entry name" value="tyr_de_CO2_Arch"/>
    <property type="match status" value="1"/>
</dbReference>
<keyword evidence="4 6" id="KW-0456">Lyase</keyword>
<dbReference type="AlphaFoldDB" id="A0A520KXM6"/>
<keyword evidence="3 6" id="KW-0663">Pyridoxal phosphate</keyword>
<dbReference type="InterPro" id="IPR020931">
    <property type="entry name" value="MfnA"/>
</dbReference>
<dbReference type="InterPro" id="IPR050477">
    <property type="entry name" value="GrpII_AminoAcid_Decarb"/>
</dbReference>
<evidence type="ECO:0000313" key="8">
    <source>
        <dbReference type="EMBL" id="RZN70894.1"/>
    </source>
</evidence>
<reference evidence="8 9" key="1">
    <citation type="journal article" date="2019" name="Nat. Microbiol.">
        <title>Wide diversity of methane and short-chain alkane metabolisms in uncultured archaea.</title>
        <authorList>
            <person name="Borrel G."/>
            <person name="Adam P.S."/>
            <person name="McKay L.J."/>
            <person name="Chen L.X."/>
            <person name="Sierra-Garcia I.N."/>
            <person name="Sieber C.M."/>
            <person name="Letourneur Q."/>
            <person name="Ghozlane A."/>
            <person name="Andersen G.L."/>
            <person name="Li W.J."/>
            <person name="Hallam S.J."/>
            <person name="Muyzer G."/>
            <person name="de Oliveira V.M."/>
            <person name="Inskeep W.P."/>
            <person name="Banfield J.F."/>
            <person name="Gribaldo S."/>
        </authorList>
    </citation>
    <scope>NUCLEOTIDE SEQUENCE [LARGE SCALE GENOMIC DNA]</scope>
    <source>
        <strain evidence="8">NM1b</strain>
    </source>
</reference>
<dbReference type="EMBL" id="RXIL01000049">
    <property type="protein sequence ID" value="RZN70894.1"/>
    <property type="molecule type" value="Genomic_DNA"/>
</dbReference>
<dbReference type="HAMAP" id="MF_01610">
    <property type="entry name" value="MfnA_decarbox"/>
    <property type="match status" value="1"/>
</dbReference>
<feature type="modified residue" description="N6-(pyridoxal phosphate)lysine" evidence="6 7">
    <location>
        <position position="224"/>
    </location>
</feature>
<accession>A0A520KXM6</accession>
<dbReference type="UniPathway" id="UPA00241"/>
<dbReference type="EC" id="4.1.1.11" evidence="6"/>
<dbReference type="InterPro" id="IPR021115">
    <property type="entry name" value="Pyridoxal-P_BS"/>
</dbReference>
<dbReference type="InterPro" id="IPR002129">
    <property type="entry name" value="PyrdxlP-dep_de-COase"/>
</dbReference>
<dbReference type="InterPro" id="IPR015421">
    <property type="entry name" value="PyrdxlP-dep_Trfase_major"/>
</dbReference>
<organism evidence="8 9">
    <name type="scientific">Candidatus Methanolliviera hydrocarbonicum</name>
    <dbReference type="NCBI Taxonomy" id="2491085"/>
    <lineage>
        <taxon>Archaea</taxon>
        <taxon>Methanobacteriati</taxon>
        <taxon>Methanobacteriota</taxon>
        <taxon>Candidatus Methanoliparia</taxon>
        <taxon>Candidatus Methanoliparales</taxon>
        <taxon>Candidatus Methanollivieraceae</taxon>
        <taxon>Candidatus Methanolliviera</taxon>
    </lineage>
</organism>
<dbReference type="GO" id="GO:0015937">
    <property type="term" value="P:coenzyme A biosynthetic process"/>
    <property type="evidence" value="ECO:0007669"/>
    <property type="project" value="UniProtKB-UniRule"/>
</dbReference>
<evidence type="ECO:0000256" key="1">
    <source>
        <dbReference type="ARBA" id="ARBA00001933"/>
    </source>
</evidence>
<dbReference type="PANTHER" id="PTHR42735">
    <property type="match status" value="1"/>
</dbReference>
<dbReference type="GO" id="GO:0019752">
    <property type="term" value="P:carboxylic acid metabolic process"/>
    <property type="evidence" value="ECO:0007669"/>
    <property type="project" value="InterPro"/>
</dbReference>
<comment type="function">
    <text evidence="6">Catalyzes the decarboxylation of L-aspartate to produce beta-alanine.</text>
</comment>
<dbReference type="Pfam" id="PF00282">
    <property type="entry name" value="Pyridoxal_deC"/>
    <property type="match status" value="1"/>
</dbReference>
<dbReference type="InterPro" id="IPR015424">
    <property type="entry name" value="PyrdxlP-dep_Trfase"/>
</dbReference>
<comment type="pathway">
    <text evidence="6">Cofactor biosynthesis; coenzyme A biosynthesis.</text>
</comment>
<evidence type="ECO:0000256" key="2">
    <source>
        <dbReference type="ARBA" id="ARBA00022793"/>
    </source>
</evidence>
<proteinExistence type="inferred from homology"/>
<evidence type="ECO:0000256" key="4">
    <source>
        <dbReference type="ARBA" id="ARBA00023239"/>
    </source>
</evidence>
<comment type="similarity">
    <text evidence="5">Belongs to the group II decarboxylase family. Sphingosine-1-phosphate lyase subfamily.</text>
</comment>
<comment type="cofactor">
    <cofactor evidence="1 6 7">
        <name>pyridoxal 5'-phosphate</name>
        <dbReference type="ChEBI" id="CHEBI:597326"/>
    </cofactor>
</comment>
<evidence type="ECO:0000313" key="9">
    <source>
        <dbReference type="Proteomes" id="UP000320766"/>
    </source>
</evidence>
<comment type="catalytic activity">
    <reaction evidence="6">
        <text>L-aspartate + H(+) = beta-alanine + CO2</text>
        <dbReference type="Rhea" id="RHEA:19497"/>
        <dbReference type="ChEBI" id="CHEBI:15378"/>
        <dbReference type="ChEBI" id="CHEBI:16526"/>
        <dbReference type="ChEBI" id="CHEBI:29991"/>
        <dbReference type="ChEBI" id="CHEBI:57966"/>
        <dbReference type="EC" id="4.1.1.11"/>
    </reaction>
</comment>
<protein>
    <recommendedName>
        <fullName evidence="6">Probable L-aspartate decarboxylase</fullName>
        <shortName evidence="6">ADC</shortName>
        <ecNumber evidence="6">4.1.1.11</ecNumber>
    </recommendedName>
</protein>
<dbReference type="Gene3D" id="3.40.640.10">
    <property type="entry name" value="Type I PLP-dependent aspartate aminotransferase-like (Major domain)"/>
    <property type="match status" value="1"/>
</dbReference>
<evidence type="ECO:0000256" key="7">
    <source>
        <dbReference type="PIRSR" id="PIRSR602129-50"/>
    </source>
</evidence>
<comment type="similarity">
    <text evidence="6">Belongs to the group II decarboxylase family. MfnA subfamily.</text>
</comment>
<dbReference type="GO" id="GO:0030170">
    <property type="term" value="F:pyridoxal phosphate binding"/>
    <property type="evidence" value="ECO:0007669"/>
    <property type="project" value="UniProtKB-UniRule"/>
</dbReference>
<evidence type="ECO:0000256" key="5">
    <source>
        <dbReference type="ARBA" id="ARBA00038302"/>
    </source>
</evidence>
<gene>
    <name evidence="6 8" type="primary">mfnA</name>
    <name evidence="8" type="ORF">EF807_02710</name>
</gene>
<dbReference type="Gene3D" id="3.90.1150.10">
    <property type="entry name" value="Aspartate Aminotransferase, domain 1"/>
    <property type="match status" value="1"/>
</dbReference>